<dbReference type="SMART" id="SM00228">
    <property type="entry name" value="PDZ"/>
    <property type="match status" value="1"/>
</dbReference>
<feature type="transmembrane region" description="Helical" evidence="1">
    <location>
        <begin position="217"/>
        <end position="237"/>
    </location>
</feature>
<dbReference type="Proteomes" id="UP000185746">
    <property type="component" value="Chromosome"/>
</dbReference>
<evidence type="ECO:0000313" key="4">
    <source>
        <dbReference type="Proteomes" id="UP000185746"/>
    </source>
</evidence>
<feature type="transmembrane region" description="Helical" evidence="1">
    <location>
        <begin position="275"/>
        <end position="294"/>
    </location>
</feature>
<keyword evidence="1" id="KW-0812">Transmembrane</keyword>
<feature type="transmembrane region" description="Helical" evidence="1">
    <location>
        <begin position="106"/>
        <end position="124"/>
    </location>
</feature>
<feature type="transmembrane region" description="Helical" evidence="1">
    <location>
        <begin position="249"/>
        <end position="269"/>
    </location>
</feature>
<gene>
    <name evidence="3" type="ORF">BI350_13670</name>
</gene>
<dbReference type="InterPro" id="IPR041489">
    <property type="entry name" value="PDZ_6"/>
</dbReference>
<dbReference type="Gene3D" id="2.30.42.10">
    <property type="match status" value="1"/>
</dbReference>
<evidence type="ECO:0000259" key="2">
    <source>
        <dbReference type="PROSITE" id="PS50106"/>
    </source>
</evidence>
<feature type="transmembrane region" description="Helical" evidence="1">
    <location>
        <begin position="58"/>
        <end position="76"/>
    </location>
</feature>
<reference evidence="3 4" key="1">
    <citation type="submission" date="2016-09" db="EMBL/GenBank/DDBJ databases">
        <title>Complete genome sequence of the Lysinibacillus sphaericus LMG 22257, a specie of Bacillus with ureolytic activity that can effectively biodeposit calcium carbonate.</title>
        <authorList>
            <person name="Yan W."/>
        </authorList>
    </citation>
    <scope>NUCLEOTIDE SEQUENCE [LARGE SCALE GENOMIC DNA]</scope>
    <source>
        <strain evidence="3 4">LMG 22257</strain>
    </source>
</reference>
<feature type="domain" description="PDZ" evidence="2">
    <location>
        <begin position="287"/>
        <end position="365"/>
    </location>
</feature>
<organism evidence="3 4">
    <name type="scientific">Sporosarcina ureilytica</name>
    <dbReference type="NCBI Taxonomy" id="298596"/>
    <lineage>
        <taxon>Bacteria</taxon>
        <taxon>Bacillati</taxon>
        <taxon>Bacillota</taxon>
        <taxon>Bacilli</taxon>
        <taxon>Bacillales</taxon>
        <taxon>Caryophanaceae</taxon>
        <taxon>Sporosarcina</taxon>
    </lineage>
</organism>
<dbReference type="PROSITE" id="PS50106">
    <property type="entry name" value="PDZ"/>
    <property type="match status" value="1"/>
</dbReference>
<sequence>MGKEVFSDVLLSVSLFLLNPLLIIALIVAVLLGYFRVKRERRSFRVRMLPGLTELRRIISESWLHAIVLSILISGIGLVVDAGWLVLFCILSILALLTFNYKLTSPVYFATIAFFSLYAINYFAKDFGFRGWEVAAIDFFGELTITISVITGMLLVAEGLLIYKYGHRDNSSHLIQTKRGLQAGVFKAKRLWLLPVLFLVPGEMIGTYLPYWPQFTVGESAFTFVPVPLVIGFSQIARASFPENVFPQIGRAIAFIGVVVIAAGVAAMWMPVLGWAALLAGVAGRMIVSVVASIRERRGGYVLAPQSKGVVIAGVIPDSPGEKMGLLPGERIQSVNGLPVHNEKELYDAIQVNAAHCRLQVVDKDGEVRLMQQVVYRHDHHRLGILVVQ</sequence>
<dbReference type="KEGG" id="surl:BI350_13670"/>
<evidence type="ECO:0000313" key="3">
    <source>
        <dbReference type="EMBL" id="AOV09251.1"/>
    </source>
</evidence>
<feature type="transmembrane region" description="Helical" evidence="1">
    <location>
        <begin position="15"/>
        <end position="37"/>
    </location>
</feature>
<feature type="transmembrane region" description="Helical" evidence="1">
    <location>
        <begin position="191"/>
        <end position="211"/>
    </location>
</feature>
<accession>A0A1D8JKL1</accession>
<keyword evidence="4" id="KW-1185">Reference proteome</keyword>
<feature type="transmembrane region" description="Helical" evidence="1">
    <location>
        <begin position="144"/>
        <end position="163"/>
    </location>
</feature>
<keyword evidence="1" id="KW-0472">Membrane</keyword>
<protein>
    <recommendedName>
        <fullName evidence="2">PDZ domain-containing protein</fullName>
    </recommendedName>
</protein>
<proteinExistence type="predicted"/>
<feature type="transmembrane region" description="Helical" evidence="1">
    <location>
        <begin position="82"/>
        <end position="99"/>
    </location>
</feature>
<dbReference type="EMBL" id="CP017560">
    <property type="protein sequence ID" value="AOV09251.1"/>
    <property type="molecule type" value="Genomic_DNA"/>
</dbReference>
<dbReference type="InterPro" id="IPR036034">
    <property type="entry name" value="PDZ_sf"/>
</dbReference>
<dbReference type="Pfam" id="PF17820">
    <property type="entry name" value="PDZ_6"/>
    <property type="match status" value="1"/>
</dbReference>
<dbReference type="SUPFAM" id="SSF50156">
    <property type="entry name" value="PDZ domain-like"/>
    <property type="match status" value="1"/>
</dbReference>
<dbReference type="InterPro" id="IPR001478">
    <property type="entry name" value="PDZ"/>
</dbReference>
<name>A0A1D8JKL1_9BACL</name>
<dbReference type="AlphaFoldDB" id="A0A1D8JKL1"/>
<evidence type="ECO:0000256" key="1">
    <source>
        <dbReference type="SAM" id="Phobius"/>
    </source>
</evidence>
<keyword evidence="1" id="KW-1133">Transmembrane helix</keyword>